<name>A0ABT2UWI4_9BACL</name>
<dbReference type="EMBL" id="JAOQIO010000124">
    <property type="protein sequence ID" value="MCU6798024.1"/>
    <property type="molecule type" value="Genomic_DNA"/>
</dbReference>
<evidence type="ECO:0000313" key="2">
    <source>
        <dbReference type="Proteomes" id="UP001652445"/>
    </source>
</evidence>
<sequence length="137" mass="15778">MNKLKIREANIFELLKQGKNYTYMIQTTSMSRSKIEVSIERLRKHKAVGLYNRATGKFEVDPDFRYEIEPGKPINDKVLITSQPQHHTLIKGIPPELIDNVLRQYAEYPDQRNKIAKDNNISKLVVNAILLDRGVGS</sequence>
<dbReference type="RefSeq" id="WP_262688706.1">
    <property type="nucleotide sequence ID" value="NZ_JAOQIO010000124.1"/>
</dbReference>
<accession>A0ABT2UWI4</accession>
<proteinExistence type="predicted"/>
<protein>
    <submittedName>
        <fullName evidence="1">Uncharacterized protein</fullName>
    </submittedName>
</protein>
<keyword evidence="2" id="KW-1185">Reference proteome</keyword>
<organism evidence="1 2">
    <name type="scientific">Paenibacillus baimaensis</name>
    <dbReference type="NCBI Taxonomy" id="2982185"/>
    <lineage>
        <taxon>Bacteria</taxon>
        <taxon>Bacillati</taxon>
        <taxon>Bacillota</taxon>
        <taxon>Bacilli</taxon>
        <taxon>Bacillales</taxon>
        <taxon>Paenibacillaceae</taxon>
        <taxon>Paenibacillus</taxon>
    </lineage>
</organism>
<evidence type="ECO:0000313" key="1">
    <source>
        <dbReference type="EMBL" id="MCU6798024.1"/>
    </source>
</evidence>
<gene>
    <name evidence="1" type="ORF">OB236_38455</name>
</gene>
<dbReference type="Proteomes" id="UP001652445">
    <property type="component" value="Unassembled WGS sequence"/>
</dbReference>
<reference evidence="1 2" key="1">
    <citation type="submission" date="2022-09" db="EMBL/GenBank/DDBJ databases">
        <authorList>
            <person name="Han X.L."/>
            <person name="Wang Q."/>
            <person name="Lu T."/>
        </authorList>
    </citation>
    <scope>NUCLEOTIDE SEQUENCE [LARGE SCALE GENOMIC DNA]</scope>
    <source>
        <strain evidence="1 2">WQ 127069</strain>
    </source>
</reference>
<comment type="caution">
    <text evidence="1">The sequence shown here is derived from an EMBL/GenBank/DDBJ whole genome shotgun (WGS) entry which is preliminary data.</text>
</comment>